<reference evidence="3" key="1">
    <citation type="submission" date="2016-11" db="UniProtKB">
        <authorList>
            <consortium name="WormBaseParasite"/>
        </authorList>
    </citation>
    <scope>IDENTIFICATION</scope>
</reference>
<evidence type="ECO:0000313" key="3">
    <source>
        <dbReference type="WBParaSite" id="Csp11.Scaffold629.g13774.t1"/>
    </source>
</evidence>
<evidence type="ECO:0000313" key="2">
    <source>
        <dbReference type="Proteomes" id="UP000095282"/>
    </source>
</evidence>
<protein>
    <submittedName>
        <fullName evidence="3">Uncharacterized protein</fullName>
    </submittedName>
</protein>
<keyword evidence="2" id="KW-1185">Reference proteome</keyword>
<name>A0A1I7U103_9PELO</name>
<sequence>MNPITETNFSENRMPGEDVLSLETIENRGTILLEEVSDNVLRVILQYLNARKRNEAIGERFQRRVFEKTTIYCIDRYDHIPGHISNATLVADREASEPLIGSFILPFKPEKTDEEKEHEEAIRQQTEERWNRHKKMMFDLATDQGQASVNMQREECALFDDSLPPREYEYTPNESLSPVIAQTTSSNFFYPSSNNLPTTSAKQDKETELSNNITGEKKSSDASPPRMAENEIEAQKDKEHTEALRRQADARCRKRQQEEEPQYLNQSEVMPEFEIHFSY</sequence>
<feature type="compositionally biased region" description="Basic and acidic residues" evidence="1">
    <location>
        <begin position="233"/>
        <end position="258"/>
    </location>
</feature>
<feature type="region of interest" description="Disordered" evidence="1">
    <location>
        <begin position="188"/>
        <end position="268"/>
    </location>
</feature>
<accession>A0A1I7U103</accession>
<evidence type="ECO:0000256" key="1">
    <source>
        <dbReference type="SAM" id="MobiDB-lite"/>
    </source>
</evidence>
<dbReference type="WBParaSite" id="Csp11.Scaffold629.g13774.t1">
    <property type="protein sequence ID" value="Csp11.Scaffold629.g13774.t1"/>
    <property type="gene ID" value="Csp11.Scaffold629.g13774"/>
</dbReference>
<dbReference type="Proteomes" id="UP000095282">
    <property type="component" value="Unplaced"/>
</dbReference>
<organism evidence="2 3">
    <name type="scientific">Caenorhabditis tropicalis</name>
    <dbReference type="NCBI Taxonomy" id="1561998"/>
    <lineage>
        <taxon>Eukaryota</taxon>
        <taxon>Metazoa</taxon>
        <taxon>Ecdysozoa</taxon>
        <taxon>Nematoda</taxon>
        <taxon>Chromadorea</taxon>
        <taxon>Rhabditida</taxon>
        <taxon>Rhabditina</taxon>
        <taxon>Rhabditomorpha</taxon>
        <taxon>Rhabditoidea</taxon>
        <taxon>Rhabditidae</taxon>
        <taxon>Peloderinae</taxon>
        <taxon>Caenorhabditis</taxon>
    </lineage>
</organism>
<dbReference type="AlphaFoldDB" id="A0A1I7U103"/>
<feature type="compositionally biased region" description="Polar residues" evidence="1">
    <location>
        <begin position="188"/>
        <end position="201"/>
    </location>
</feature>
<proteinExistence type="predicted"/>